<organism evidence="1 2">
    <name type="scientific">Melastoma candidum</name>
    <dbReference type="NCBI Taxonomy" id="119954"/>
    <lineage>
        <taxon>Eukaryota</taxon>
        <taxon>Viridiplantae</taxon>
        <taxon>Streptophyta</taxon>
        <taxon>Embryophyta</taxon>
        <taxon>Tracheophyta</taxon>
        <taxon>Spermatophyta</taxon>
        <taxon>Magnoliopsida</taxon>
        <taxon>eudicotyledons</taxon>
        <taxon>Gunneridae</taxon>
        <taxon>Pentapetalae</taxon>
        <taxon>rosids</taxon>
        <taxon>malvids</taxon>
        <taxon>Myrtales</taxon>
        <taxon>Melastomataceae</taxon>
        <taxon>Melastomatoideae</taxon>
        <taxon>Melastomateae</taxon>
        <taxon>Melastoma</taxon>
    </lineage>
</organism>
<reference evidence="2" key="1">
    <citation type="journal article" date="2023" name="Front. Plant Sci.">
        <title>Chromosomal-level genome assembly of Melastoma candidum provides insights into trichome evolution.</title>
        <authorList>
            <person name="Zhong Y."/>
            <person name="Wu W."/>
            <person name="Sun C."/>
            <person name="Zou P."/>
            <person name="Liu Y."/>
            <person name="Dai S."/>
            <person name="Zhou R."/>
        </authorList>
    </citation>
    <scope>NUCLEOTIDE SEQUENCE [LARGE SCALE GENOMIC DNA]</scope>
</reference>
<name>A0ACB9QWI0_9MYRT</name>
<keyword evidence="2" id="KW-1185">Reference proteome</keyword>
<protein>
    <submittedName>
        <fullName evidence="1">Uncharacterized protein</fullName>
    </submittedName>
</protein>
<dbReference type="EMBL" id="CM042884">
    <property type="protein sequence ID" value="KAI4370532.1"/>
    <property type="molecule type" value="Genomic_DNA"/>
</dbReference>
<sequence>MVNVAEAAQIPVPYHQSVVGVLTQPCSKGNRMLIAYKQGLLVLWDISRNQPQEAIILRMSDNVIKLQLSGSQSLPVIVLHWSMTRSQNGYGGHLFVYDFKSSVVTRVGKCTVDADRTLSCTLSKLRAQFSKMGPAVLEFRIFNVQFAKDGSRLAAGYACGQMTSMQQLQLSSKQPHLLALTYLLIGKKQIVGHGIFGGVFKGLIQDGVTELNIDDIEIDEPVLPTPSSSSQQTKPKPLEREDRGPQATVASVVALQDKNKLMEQAEKLEGISLGTQELQDGAALLW</sequence>
<gene>
    <name evidence="1" type="ORF">MLD38_018878</name>
</gene>
<accession>A0ACB9QWI0</accession>
<comment type="caution">
    <text evidence="1">The sequence shown here is derived from an EMBL/GenBank/DDBJ whole genome shotgun (WGS) entry which is preliminary data.</text>
</comment>
<proteinExistence type="predicted"/>
<dbReference type="Proteomes" id="UP001057402">
    <property type="component" value="Chromosome 5"/>
</dbReference>
<evidence type="ECO:0000313" key="2">
    <source>
        <dbReference type="Proteomes" id="UP001057402"/>
    </source>
</evidence>
<evidence type="ECO:0000313" key="1">
    <source>
        <dbReference type="EMBL" id="KAI4370532.1"/>
    </source>
</evidence>